<reference evidence="1 2" key="1">
    <citation type="journal article" date="2017" name="Front. Microbiol.">
        <title>New Insights into the Diversity of the Genus Faecalibacterium.</title>
        <authorList>
            <person name="Benevides L."/>
            <person name="Burman S."/>
            <person name="Martin R."/>
            <person name="Robert V."/>
            <person name="Thomas M."/>
            <person name="Miquel S."/>
            <person name="Chain F."/>
            <person name="Sokol H."/>
            <person name="Bermudez-Humaran L.G."/>
            <person name="Morrison M."/>
            <person name="Langella P."/>
            <person name="Azevedo V.A."/>
            <person name="Chatel J.M."/>
            <person name="Soares S."/>
        </authorList>
    </citation>
    <scope>NUCLEOTIDE SEQUENCE [LARGE SCALE GENOMIC DNA]</scope>
    <source>
        <strain evidence="2">CNCM I-4541</strain>
    </source>
</reference>
<evidence type="ECO:0000313" key="2">
    <source>
        <dbReference type="Proteomes" id="UP000220959"/>
    </source>
</evidence>
<gene>
    <name evidence="1" type="ORF">CGS49_08645</name>
</gene>
<comment type="caution">
    <text evidence="1">The sequence shown here is derived from an EMBL/GenBank/DDBJ whole genome shotgun (WGS) entry which is preliminary data.</text>
</comment>
<organism evidence="1 2">
    <name type="scientific">Faecalibacterium langellae</name>
    <dbReference type="NCBI Taxonomy" id="3435293"/>
    <lineage>
        <taxon>Bacteria</taxon>
        <taxon>Bacillati</taxon>
        <taxon>Bacillota</taxon>
        <taxon>Clostridia</taxon>
        <taxon>Eubacteriales</taxon>
        <taxon>Oscillospiraceae</taxon>
        <taxon>Faecalibacterium</taxon>
    </lineage>
</organism>
<name>A0ACC9CW80_9FIRM</name>
<dbReference type="Proteomes" id="UP000220959">
    <property type="component" value="Unassembled WGS sequence"/>
</dbReference>
<sequence length="85" mass="9760">MSEKNKERMEKFVALCDSGKPWYVFLAMFSALLAASALVELFTEQHMKWWTWVLNVTGILGCLQNIRYCKKLKAERAAEAEADAE</sequence>
<dbReference type="EMBL" id="NMTR01000021">
    <property type="protein sequence ID" value="PDX60085.1"/>
    <property type="molecule type" value="Genomic_DNA"/>
</dbReference>
<evidence type="ECO:0000313" key="1">
    <source>
        <dbReference type="EMBL" id="PDX60085.1"/>
    </source>
</evidence>
<proteinExistence type="predicted"/>
<accession>A0ACC9CW80</accession>
<keyword evidence="2" id="KW-1185">Reference proteome</keyword>
<protein>
    <submittedName>
        <fullName evidence="1">Uncharacterized protein</fullName>
    </submittedName>
</protein>